<comment type="similarity">
    <text evidence="1">Belongs to the mandelate racemase/muconate lactonizing enzyme family.</text>
</comment>
<dbReference type="InterPro" id="IPR029065">
    <property type="entry name" value="Enolase_C-like"/>
</dbReference>
<dbReference type="GO" id="GO:0016854">
    <property type="term" value="F:racemase and epimerase activity"/>
    <property type="evidence" value="ECO:0007669"/>
    <property type="project" value="UniProtKB-ARBA"/>
</dbReference>
<dbReference type="RefSeq" id="WP_179588090.1">
    <property type="nucleotide sequence ID" value="NZ_JACBYR010000001.1"/>
</dbReference>
<dbReference type="SUPFAM" id="SSF54826">
    <property type="entry name" value="Enolase N-terminal domain-like"/>
    <property type="match status" value="1"/>
</dbReference>
<dbReference type="SFLD" id="SFLDG00180">
    <property type="entry name" value="muconate_cycloisomerase"/>
    <property type="match status" value="1"/>
</dbReference>
<comment type="caution">
    <text evidence="5">The sequence shown here is derived from an EMBL/GenBank/DDBJ whole genome shotgun (WGS) entry which is preliminary data.</text>
</comment>
<dbReference type="Proteomes" id="UP000542125">
    <property type="component" value="Unassembled WGS sequence"/>
</dbReference>
<dbReference type="AlphaFoldDB" id="A0A7Y9LLX4"/>
<dbReference type="EMBL" id="JACBYR010000001">
    <property type="protein sequence ID" value="NYE84404.1"/>
    <property type="molecule type" value="Genomic_DNA"/>
</dbReference>
<dbReference type="Pfam" id="PF13378">
    <property type="entry name" value="MR_MLE_C"/>
    <property type="match status" value="1"/>
</dbReference>
<dbReference type="GO" id="GO:0009063">
    <property type="term" value="P:amino acid catabolic process"/>
    <property type="evidence" value="ECO:0007669"/>
    <property type="project" value="InterPro"/>
</dbReference>
<keyword evidence="2" id="KW-0479">Metal-binding</keyword>
<name>A0A7Y9LLX4_9BURK</name>
<evidence type="ECO:0000256" key="3">
    <source>
        <dbReference type="ARBA" id="ARBA00023235"/>
    </source>
</evidence>
<dbReference type="SUPFAM" id="SSF51604">
    <property type="entry name" value="Enolase C-terminal domain-like"/>
    <property type="match status" value="1"/>
</dbReference>
<dbReference type="InterPro" id="IPR036849">
    <property type="entry name" value="Enolase-like_C_sf"/>
</dbReference>
<reference evidence="5 6" key="1">
    <citation type="submission" date="2020-07" db="EMBL/GenBank/DDBJ databases">
        <title>Genomic Encyclopedia of Type Strains, Phase IV (KMG-V): Genome sequencing to study the core and pangenomes of soil and plant-associated prokaryotes.</title>
        <authorList>
            <person name="Whitman W."/>
        </authorList>
    </citation>
    <scope>NUCLEOTIDE SEQUENCE [LARGE SCALE GENOMIC DNA]</scope>
    <source>
        <strain evidence="5 6">SAS40</strain>
    </source>
</reference>
<dbReference type="SFLD" id="SFLDS00001">
    <property type="entry name" value="Enolase"/>
    <property type="match status" value="1"/>
</dbReference>
<dbReference type="PANTHER" id="PTHR48073:SF2">
    <property type="entry name" value="O-SUCCINYLBENZOATE SYNTHASE"/>
    <property type="match status" value="1"/>
</dbReference>
<dbReference type="SMART" id="SM00922">
    <property type="entry name" value="MR_MLE"/>
    <property type="match status" value="1"/>
</dbReference>
<protein>
    <submittedName>
        <fullName evidence="5">L-alanine-DL-glutamate epimerase-like enolase superfamily enzyme</fullName>
    </submittedName>
</protein>
<dbReference type="InterPro" id="IPR013342">
    <property type="entry name" value="Mandelate_racemase_C"/>
</dbReference>
<dbReference type="GO" id="GO:0006518">
    <property type="term" value="P:peptide metabolic process"/>
    <property type="evidence" value="ECO:0007669"/>
    <property type="project" value="UniProtKB-ARBA"/>
</dbReference>
<dbReference type="PANTHER" id="PTHR48073">
    <property type="entry name" value="O-SUCCINYLBENZOATE SYNTHASE-RELATED"/>
    <property type="match status" value="1"/>
</dbReference>
<dbReference type="InterPro" id="IPR029017">
    <property type="entry name" value="Enolase-like_N"/>
</dbReference>
<evidence type="ECO:0000259" key="4">
    <source>
        <dbReference type="SMART" id="SM00922"/>
    </source>
</evidence>
<evidence type="ECO:0000313" key="6">
    <source>
        <dbReference type="Proteomes" id="UP000542125"/>
    </source>
</evidence>
<dbReference type="GO" id="GO:0046872">
    <property type="term" value="F:metal ion binding"/>
    <property type="evidence" value="ECO:0007669"/>
    <property type="project" value="UniProtKB-KW"/>
</dbReference>
<feature type="domain" description="Mandelate racemase/muconate lactonizing enzyme C-terminal" evidence="4">
    <location>
        <begin position="139"/>
        <end position="236"/>
    </location>
</feature>
<dbReference type="Pfam" id="PF02746">
    <property type="entry name" value="MR_MLE_N"/>
    <property type="match status" value="1"/>
</dbReference>
<gene>
    <name evidence="5" type="ORF">FHW18_003675</name>
</gene>
<dbReference type="PROSITE" id="PS00909">
    <property type="entry name" value="MR_MLE_2"/>
    <property type="match status" value="1"/>
</dbReference>
<organism evidence="5 6">
    <name type="scientific">Pigmentiphaga litoralis</name>
    <dbReference type="NCBI Taxonomy" id="516702"/>
    <lineage>
        <taxon>Bacteria</taxon>
        <taxon>Pseudomonadati</taxon>
        <taxon>Pseudomonadota</taxon>
        <taxon>Betaproteobacteria</taxon>
        <taxon>Burkholderiales</taxon>
        <taxon>Alcaligenaceae</taxon>
        <taxon>Pigmentiphaga</taxon>
    </lineage>
</organism>
<accession>A0A7Y9LLX4</accession>
<evidence type="ECO:0000256" key="2">
    <source>
        <dbReference type="ARBA" id="ARBA00022723"/>
    </source>
</evidence>
<keyword evidence="3" id="KW-0413">Isomerase</keyword>
<dbReference type="InterPro" id="IPR018110">
    <property type="entry name" value="Mandel_Rmase/mucon_lact_enz_CS"/>
</dbReference>
<dbReference type="Gene3D" id="3.30.390.10">
    <property type="entry name" value="Enolase-like, N-terminal domain"/>
    <property type="match status" value="1"/>
</dbReference>
<evidence type="ECO:0000313" key="5">
    <source>
        <dbReference type="EMBL" id="NYE84404.1"/>
    </source>
</evidence>
<sequence length="361" mass="38705">MRIVDHTIYRYRLPYARAVKWSDIVEDGADFLLLRLTADTGNEGVAETVLKPTWNGASASTMTAALEDVLLPWLKDQDVSDPAGVAARLAMIPGQQAACTLLDNALWDLRAASARTPLWHYLGGRDTVDLSWVLTRQAPSLMVQEAEDVIARHGFRAVKIKGGQGLDVDVQAVREIRKAVGDDVALYVDANGAYPLHAAQSYVDAMTDAGAALVEDPSPLHPDAAFESLQASLASPVLVDFGNTCLRDTALFLERGARAISLKPGRFGLTATRQMATLAAAHDALTVVGMFGESALGTLTALAQAACLPDSALPAETTWYLAMTTQIVDLPAVREGRLRLPAACGLAQQVDWDRLTSLTRS</sequence>
<keyword evidence="6" id="KW-1185">Reference proteome</keyword>
<dbReference type="InterPro" id="IPR013341">
    <property type="entry name" value="Mandelate_racemase_N_dom"/>
</dbReference>
<dbReference type="Gene3D" id="3.20.20.120">
    <property type="entry name" value="Enolase-like C-terminal domain"/>
    <property type="match status" value="1"/>
</dbReference>
<proteinExistence type="inferred from homology"/>
<evidence type="ECO:0000256" key="1">
    <source>
        <dbReference type="ARBA" id="ARBA00008031"/>
    </source>
</evidence>